<dbReference type="Proteomes" id="UP001516400">
    <property type="component" value="Unassembled WGS sequence"/>
</dbReference>
<comment type="similarity">
    <text evidence="2">Belongs to the G-protein coupled receptor 1 family.</text>
</comment>
<feature type="signal peptide" evidence="10">
    <location>
        <begin position="1"/>
        <end position="23"/>
    </location>
</feature>
<evidence type="ECO:0000256" key="6">
    <source>
        <dbReference type="ARBA" id="ARBA00023136"/>
    </source>
</evidence>
<evidence type="ECO:0000256" key="8">
    <source>
        <dbReference type="ARBA" id="ARBA00023224"/>
    </source>
</evidence>
<dbReference type="InterPro" id="IPR017452">
    <property type="entry name" value="GPCR_Rhodpsn_7TM"/>
</dbReference>
<evidence type="ECO:0000313" key="12">
    <source>
        <dbReference type="EMBL" id="KAL3287942.1"/>
    </source>
</evidence>
<dbReference type="PRINTS" id="PR00237">
    <property type="entry name" value="GPCRRHODOPSN"/>
</dbReference>
<dbReference type="EMBL" id="JABFTP020000185">
    <property type="protein sequence ID" value="KAL3287942.1"/>
    <property type="molecule type" value="Genomic_DNA"/>
</dbReference>
<keyword evidence="4 9" id="KW-1133">Transmembrane helix</keyword>
<keyword evidence="3 9" id="KW-0812">Transmembrane</keyword>
<name>A0ABD2PAZ0_9CUCU</name>
<dbReference type="AlphaFoldDB" id="A0ABD2PAZ0"/>
<evidence type="ECO:0000313" key="13">
    <source>
        <dbReference type="Proteomes" id="UP001516400"/>
    </source>
</evidence>
<feature type="transmembrane region" description="Helical" evidence="9">
    <location>
        <begin position="173"/>
        <end position="193"/>
    </location>
</feature>
<evidence type="ECO:0000256" key="1">
    <source>
        <dbReference type="ARBA" id="ARBA00004141"/>
    </source>
</evidence>
<gene>
    <name evidence="12" type="ORF">HHI36_002398</name>
</gene>
<dbReference type="InterPro" id="IPR000276">
    <property type="entry name" value="GPCR_Rhodpsn"/>
</dbReference>
<feature type="transmembrane region" description="Helical" evidence="9">
    <location>
        <begin position="134"/>
        <end position="161"/>
    </location>
</feature>
<comment type="caution">
    <text evidence="12">The sequence shown here is derived from an EMBL/GenBank/DDBJ whole genome shotgun (WGS) entry which is preliminary data.</text>
</comment>
<evidence type="ECO:0000256" key="10">
    <source>
        <dbReference type="SAM" id="SignalP"/>
    </source>
</evidence>
<keyword evidence="10" id="KW-0732">Signal</keyword>
<evidence type="ECO:0000256" key="9">
    <source>
        <dbReference type="SAM" id="Phobius"/>
    </source>
</evidence>
<accession>A0ABD2PAZ0</accession>
<keyword evidence="13" id="KW-1185">Reference proteome</keyword>
<organism evidence="12 13">
    <name type="scientific">Cryptolaemus montrouzieri</name>
    <dbReference type="NCBI Taxonomy" id="559131"/>
    <lineage>
        <taxon>Eukaryota</taxon>
        <taxon>Metazoa</taxon>
        <taxon>Ecdysozoa</taxon>
        <taxon>Arthropoda</taxon>
        <taxon>Hexapoda</taxon>
        <taxon>Insecta</taxon>
        <taxon>Pterygota</taxon>
        <taxon>Neoptera</taxon>
        <taxon>Endopterygota</taxon>
        <taxon>Coleoptera</taxon>
        <taxon>Polyphaga</taxon>
        <taxon>Cucujiformia</taxon>
        <taxon>Coccinelloidea</taxon>
        <taxon>Coccinellidae</taxon>
        <taxon>Scymninae</taxon>
        <taxon>Scymnini</taxon>
        <taxon>Cryptolaemus</taxon>
    </lineage>
</organism>
<evidence type="ECO:0000256" key="7">
    <source>
        <dbReference type="ARBA" id="ARBA00023170"/>
    </source>
</evidence>
<feature type="domain" description="G-protein coupled receptors family 1 profile" evidence="11">
    <location>
        <begin position="152"/>
        <end position="217"/>
    </location>
</feature>
<dbReference type="Pfam" id="PF00001">
    <property type="entry name" value="7tm_1"/>
    <property type="match status" value="1"/>
</dbReference>
<keyword evidence="6 9" id="KW-0472">Membrane</keyword>
<dbReference type="PANTHER" id="PTHR45695">
    <property type="entry name" value="LEUCOKININ RECEPTOR-RELATED"/>
    <property type="match status" value="1"/>
</dbReference>
<evidence type="ECO:0000256" key="3">
    <source>
        <dbReference type="ARBA" id="ARBA00022692"/>
    </source>
</evidence>
<proteinExistence type="inferred from homology"/>
<dbReference type="Gene3D" id="1.20.1070.10">
    <property type="entry name" value="Rhodopsin 7-helix transmembrane proteins"/>
    <property type="match status" value="1"/>
</dbReference>
<keyword evidence="7" id="KW-0675">Receptor</keyword>
<evidence type="ECO:0000256" key="2">
    <source>
        <dbReference type="ARBA" id="ARBA00010663"/>
    </source>
</evidence>
<protein>
    <recommendedName>
        <fullName evidence="11">G-protein coupled receptors family 1 profile domain-containing protein</fullName>
    </recommendedName>
</protein>
<reference evidence="12 13" key="1">
    <citation type="journal article" date="2021" name="BMC Biol.">
        <title>Horizontally acquired antibacterial genes associated with adaptive radiation of ladybird beetles.</title>
        <authorList>
            <person name="Li H.S."/>
            <person name="Tang X.F."/>
            <person name="Huang Y.H."/>
            <person name="Xu Z.Y."/>
            <person name="Chen M.L."/>
            <person name="Du X.Y."/>
            <person name="Qiu B.Y."/>
            <person name="Chen P.T."/>
            <person name="Zhang W."/>
            <person name="Slipinski A."/>
            <person name="Escalona H.E."/>
            <person name="Waterhouse R.M."/>
            <person name="Zwick A."/>
            <person name="Pang H."/>
        </authorList>
    </citation>
    <scope>NUCLEOTIDE SEQUENCE [LARGE SCALE GENOMIC DNA]</scope>
    <source>
        <strain evidence="12">SYSU2018</strain>
    </source>
</reference>
<dbReference type="GO" id="GO:0016020">
    <property type="term" value="C:membrane"/>
    <property type="evidence" value="ECO:0007669"/>
    <property type="project" value="UniProtKB-SubCell"/>
</dbReference>
<keyword evidence="8" id="KW-0807">Transducer</keyword>
<evidence type="ECO:0000256" key="4">
    <source>
        <dbReference type="ARBA" id="ARBA00022989"/>
    </source>
</evidence>
<keyword evidence="5" id="KW-0297">G-protein coupled receptor</keyword>
<dbReference type="PROSITE" id="PS50262">
    <property type="entry name" value="G_PROTEIN_RECEP_F1_2"/>
    <property type="match status" value="1"/>
</dbReference>
<dbReference type="SUPFAM" id="SSF81321">
    <property type="entry name" value="Family A G protein-coupled receptor-like"/>
    <property type="match status" value="1"/>
</dbReference>
<dbReference type="GO" id="GO:0004930">
    <property type="term" value="F:G protein-coupled receptor activity"/>
    <property type="evidence" value="ECO:0007669"/>
    <property type="project" value="UniProtKB-KW"/>
</dbReference>
<sequence>MKMIHLIFSVILVLSTLFIGIQSIEITKEETETDFPDNTHQENLNYLSRLYPKRKAEENSNINNENEDDSYLSLDDYLDSAEKKNAVFTTSFDYVEKTTRWKRQEENETSDELATYNQTFGLEDIEQYIFPKPWTWVLIFFHFLVFIVGIVGNFLVCVAVYRNHTMRTVTNYFIVNLAVADFLVILFCLPPSVVWDVTSTWFFGIFMCKTVLYFQVS</sequence>
<evidence type="ECO:0000256" key="5">
    <source>
        <dbReference type="ARBA" id="ARBA00023040"/>
    </source>
</evidence>
<feature type="chain" id="PRO_5044769954" description="G-protein coupled receptors family 1 profile domain-containing protein" evidence="10">
    <location>
        <begin position="24"/>
        <end position="217"/>
    </location>
</feature>
<comment type="subcellular location">
    <subcellularLocation>
        <location evidence="1">Membrane</location>
        <topology evidence="1">Multi-pass membrane protein</topology>
    </subcellularLocation>
</comment>
<evidence type="ECO:0000259" key="11">
    <source>
        <dbReference type="PROSITE" id="PS50262"/>
    </source>
</evidence>
<dbReference type="PANTHER" id="PTHR45695:SF15">
    <property type="entry name" value="OPSIN RH2"/>
    <property type="match status" value="1"/>
</dbReference>